<evidence type="ECO:0000313" key="4">
    <source>
        <dbReference type="EMBL" id="MBP2071708.1"/>
    </source>
</evidence>
<keyword evidence="3" id="KW-0132">Cell division</keyword>
<dbReference type="Gene3D" id="6.10.250.2410">
    <property type="match status" value="1"/>
</dbReference>
<keyword evidence="3" id="KW-0131">Cell cycle</keyword>
<sequence>MYNVKIETFEGPFDLLFHLIEKNEIDIKDIPIASVFEQYMEYLNAMQEMDLDIATEFILMAATLLEIKSSMLLPKAQPEGKQLELDDVDPREILVERLIEYKKYKVIANKLKTSNVYGLRFFKEEPEIKYIDKSLLLNYSADDLKKAYIKILKRSNSDVIPIKYAKDQFTVEDKIKEFLKNLIVTPIMKFSDFVFNRHKVEKVVSFMALLELIKLNKVVAEQKKIFGDIIIKKLKR</sequence>
<name>A0ABS4NFA4_9THEO</name>
<evidence type="ECO:0000313" key="5">
    <source>
        <dbReference type="Proteomes" id="UP001166402"/>
    </source>
</evidence>
<keyword evidence="3" id="KW-0963">Cytoplasm</keyword>
<keyword evidence="1 3" id="KW-0159">Chromosome partition</keyword>
<dbReference type="PANTHER" id="PTHR33969">
    <property type="entry name" value="SEGREGATION AND CONDENSATION PROTEIN A"/>
    <property type="match status" value="1"/>
</dbReference>
<keyword evidence="5" id="KW-1185">Reference proteome</keyword>
<dbReference type="Pfam" id="PF02616">
    <property type="entry name" value="SMC_ScpA"/>
    <property type="match status" value="1"/>
</dbReference>
<evidence type="ECO:0000256" key="2">
    <source>
        <dbReference type="ARBA" id="ARBA00044777"/>
    </source>
</evidence>
<gene>
    <name evidence="3" type="primary">scpA</name>
    <name evidence="4" type="ORF">J2Z80_001228</name>
</gene>
<dbReference type="Gene3D" id="1.10.10.580">
    <property type="entry name" value="Structural maintenance of chromosome 1. Chain E"/>
    <property type="match status" value="1"/>
</dbReference>
<evidence type="ECO:0000256" key="3">
    <source>
        <dbReference type="HAMAP-Rule" id="MF_01805"/>
    </source>
</evidence>
<reference evidence="4" key="1">
    <citation type="submission" date="2021-03" db="EMBL/GenBank/DDBJ databases">
        <title>Genomic Encyclopedia of Type Strains, Phase IV (KMG-IV): sequencing the most valuable type-strain genomes for metagenomic binning, comparative biology and taxonomic classification.</title>
        <authorList>
            <person name="Goeker M."/>
        </authorList>
    </citation>
    <scope>NUCLEOTIDE SEQUENCE</scope>
    <source>
        <strain evidence="4">DSM 101588</strain>
    </source>
</reference>
<dbReference type="InterPro" id="IPR023093">
    <property type="entry name" value="ScpA-like_C"/>
</dbReference>
<proteinExistence type="inferred from homology"/>
<comment type="subcellular location">
    <subcellularLocation>
        <location evidence="3">Cytoplasm</location>
    </subcellularLocation>
    <text evidence="3">Associated with two foci at the outer edges of the nucleoid region in young cells, and at four foci within both cell halves in older cells.</text>
</comment>
<comment type="subunit">
    <text evidence="3">Component of a cohesin-like complex composed of ScpA, ScpB and the Smc homodimer, in which ScpA and ScpB bind to the head domain of Smc. The presence of the three proteins is required for the association of the complex with DNA.</text>
</comment>
<dbReference type="EMBL" id="JAGGLT010000011">
    <property type="protein sequence ID" value="MBP2071708.1"/>
    <property type="molecule type" value="Genomic_DNA"/>
</dbReference>
<dbReference type="PANTHER" id="PTHR33969:SF2">
    <property type="entry name" value="SEGREGATION AND CONDENSATION PROTEIN A"/>
    <property type="match status" value="1"/>
</dbReference>
<accession>A0ABS4NFA4</accession>
<dbReference type="InterPro" id="IPR003768">
    <property type="entry name" value="ScpA"/>
</dbReference>
<comment type="function">
    <text evidence="3">Participates in chromosomal partition during cell division. May act via the formation of a condensin-like complex containing Smc and ScpB that pull DNA away from mid-cell into both cell halves.</text>
</comment>
<comment type="similarity">
    <text evidence="3">Belongs to the ScpA family.</text>
</comment>
<evidence type="ECO:0000256" key="1">
    <source>
        <dbReference type="ARBA" id="ARBA00022829"/>
    </source>
</evidence>
<protein>
    <recommendedName>
        <fullName evidence="2 3">Segregation and condensation protein A</fullName>
    </recommendedName>
</protein>
<organism evidence="4 5">
    <name type="scientific">Thermoanaerobacterium butyriciformans</name>
    <dbReference type="NCBI Taxonomy" id="1702242"/>
    <lineage>
        <taxon>Bacteria</taxon>
        <taxon>Bacillati</taxon>
        <taxon>Bacillota</taxon>
        <taxon>Clostridia</taxon>
        <taxon>Thermoanaerobacterales</taxon>
        <taxon>Thermoanaerobacteraceae</taxon>
        <taxon>Thermoanaerobacterium</taxon>
    </lineage>
</organism>
<dbReference type="RefSeq" id="WP_209453586.1">
    <property type="nucleotide sequence ID" value="NZ_JAGGLT010000011.1"/>
</dbReference>
<dbReference type="HAMAP" id="MF_01805">
    <property type="entry name" value="ScpA"/>
    <property type="match status" value="1"/>
</dbReference>
<comment type="caution">
    <text evidence="4">The sequence shown here is derived from an EMBL/GenBank/DDBJ whole genome shotgun (WGS) entry which is preliminary data.</text>
</comment>
<dbReference type="Proteomes" id="UP001166402">
    <property type="component" value="Unassembled WGS sequence"/>
</dbReference>